<dbReference type="SUPFAM" id="SSF53474">
    <property type="entry name" value="alpha/beta-Hydrolases"/>
    <property type="match status" value="1"/>
</dbReference>
<dbReference type="Gene3D" id="3.40.50.1820">
    <property type="entry name" value="alpha/beta hydrolase"/>
    <property type="match status" value="1"/>
</dbReference>
<dbReference type="GO" id="GO:0016787">
    <property type="term" value="F:hydrolase activity"/>
    <property type="evidence" value="ECO:0007669"/>
    <property type="project" value="UniProtKB-KW"/>
</dbReference>
<dbReference type="CDD" id="cd00519">
    <property type="entry name" value="Lipase_3"/>
    <property type="match status" value="1"/>
</dbReference>
<reference evidence="2 4" key="1">
    <citation type="submission" date="2016-11" db="EMBL/GenBank/DDBJ databases">
        <authorList>
            <person name="Jaros S."/>
            <person name="Januszkiewicz K."/>
            <person name="Wedrychowicz H."/>
        </authorList>
    </citation>
    <scope>NUCLEOTIDE SEQUENCE [LARGE SCALE GENOMIC DNA]</scope>
    <source>
        <strain evidence="2 4">DSM 784</strain>
    </source>
</reference>
<dbReference type="STRING" id="1004.SAMN05661012_04149"/>
<protein>
    <submittedName>
        <fullName evidence="2">Lipase (Class 3)</fullName>
    </submittedName>
    <submittedName>
        <fullName evidence="3">Lipase family protein</fullName>
        <ecNumber evidence="3">3.1.1.-</ecNumber>
    </submittedName>
</protein>
<organism evidence="2 4">
    <name type="scientific">Chitinophaga sancti</name>
    <dbReference type="NCBI Taxonomy" id="1004"/>
    <lineage>
        <taxon>Bacteria</taxon>
        <taxon>Pseudomonadati</taxon>
        <taxon>Bacteroidota</taxon>
        <taxon>Chitinophagia</taxon>
        <taxon>Chitinophagales</taxon>
        <taxon>Chitinophagaceae</taxon>
        <taxon>Chitinophaga</taxon>
    </lineage>
</organism>
<dbReference type="InterPro" id="IPR029058">
    <property type="entry name" value="AB_hydrolase_fold"/>
</dbReference>
<name>A0A1K1RRF0_9BACT</name>
<keyword evidence="3" id="KW-0378">Hydrolase</keyword>
<feature type="domain" description="Fungal lipase-type" evidence="1">
    <location>
        <begin position="85"/>
        <end position="239"/>
    </location>
</feature>
<dbReference type="OrthoDB" id="927373at2"/>
<dbReference type="Proteomes" id="UP000183788">
    <property type="component" value="Unassembled WGS sequence"/>
</dbReference>
<sequence length="364" mass="42117">MFRKGLLLLLPILGLYWNTSYGQHLKPGFDPKEYADMLAVCFLTADTPWTKKVLPPEDSKLIYRSKETGLHNRWDLWTYHNQVAVICIRGTVGNKESWLENFHAGMIPAIGTFRLNDSTQFKYRFAKDSNAYVHAGWTLAVASLAGDVVAKIKDCYKQGIHDFIITGHSQGGAISFLLRSYLEYIDDPDFPKDIRFKTYSSAAPKPGNLYYAYDYDFITRNGWGFRIVNTRDWVPESPFSLQTTRDFNNPNPFMYIKSAVRKQSLPVRIVVNYMFGRLDNSSKRASRRMQRVLGKRLYTIVKKTLPEYKLPALVHSHNYAPAGVPIILRPTADYDTKFPFDGKNIFVHHAYDPYRYLLERDFME</sequence>
<dbReference type="InterPro" id="IPR002921">
    <property type="entry name" value="Fungal_lipase-type"/>
</dbReference>
<evidence type="ECO:0000259" key="1">
    <source>
        <dbReference type="Pfam" id="PF01764"/>
    </source>
</evidence>
<proteinExistence type="predicted"/>
<evidence type="ECO:0000313" key="4">
    <source>
        <dbReference type="Proteomes" id="UP000183788"/>
    </source>
</evidence>
<dbReference type="AlphaFoldDB" id="A0A1K1RRF0"/>
<dbReference type="Pfam" id="PF01764">
    <property type="entry name" value="Lipase_3"/>
    <property type="match status" value="1"/>
</dbReference>
<accession>A0A1K1RRF0</accession>
<gene>
    <name evidence="2" type="ORF">SAMN05661012_04149</name>
    <name evidence="3" type="ORF">SR876_10560</name>
</gene>
<dbReference type="EMBL" id="FPIZ01000013">
    <property type="protein sequence ID" value="SFW74356.1"/>
    <property type="molecule type" value="Genomic_DNA"/>
</dbReference>
<dbReference type="EMBL" id="CP140154">
    <property type="protein sequence ID" value="WQG91948.1"/>
    <property type="molecule type" value="Genomic_DNA"/>
</dbReference>
<dbReference type="GO" id="GO:0006629">
    <property type="term" value="P:lipid metabolic process"/>
    <property type="evidence" value="ECO:0007669"/>
    <property type="project" value="InterPro"/>
</dbReference>
<dbReference type="EC" id="3.1.1.-" evidence="3"/>
<reference evidence="3 5" key="2">
    <citation type="submission" date="2023-11" db="EMBL/GenBank/DDBJ databases">
        <title>MicrobeMod: A computational toolkit for identifying prokaryotic methylation and restriction-modification with nanopore sequencing.</title>
        <authorList>
            <person name="Crits-Christoph A."/>
            <person name="Kang S.C."/>
            <person name="Lee H."/>
            <person name="Ostrov N."/>
        </authorList>
    </citation>
    <scope>NUCLEOTIDE SEQUENCE [LARGE SCALE GENOMIC DNA]</scope>
    <source>
        <strain evidence="3 5">ATCC 23090</strain>
    </source>
</reference>
<dbReference type="Proteomes" id="UP001326715">
    <property type="component" value="Chromosome"/>
</dbReference>
<evidence type="ECO:0000313" key="3">
    <source>
        <dbReference type="EMBL" id="WQG91948.1"/>
    </source>
</evidence>
<evidence type="ECO:0000313" key="2">
    <source>
        <dbReference type="EMBL" id="SFW74356.1"/>
    </source>
</evidence>
<evidence type="ECO:0000313" key="5">
    <source>
        <dbReference type="Proteomes" id="UP001326715"/>
    </source>
</evidence>
<dbReference type="RefSeq" id="WP_072363141.1">
    <property type="nucleotide sequence ID" value="NZ_CP139972.1"/>
</dbReference>
<keyword evidence="5" id="KW-1185">Reference proteome</keyword>